<organism evidence="3 4">
    <name type="scientific">Seonamhaeicola marinus</name>
    <dbReference type="NCBI Taxonomy" id="1912246"/>
    <lineage>
        <taxon>Bacteria</taxon>
        <taxon>Pseudomonadati</taxon>
        <taxon>Bacteroidota</taxon>
        <taxon>Flavobacteriia</taxon>
        <taxon>Flavobacteriales</taxon>
        <taxon>Flavobacteriaceae</taxon>
    </lineage>
</organism>
<evidence type="ECO:0000256" key="1">
    <source>
        <dbReference type="ARBA" id="ARBA00008791"/>
    </source>
</evidence>
<reference evidence="3 4" key="1">
    <citation type="submission" date="2019-08" db="EMBL/GenBank/DDBJ databases">
        <title>Seonamhaeicola sediminis sp. nov., isolated from marine sediment.</title>
        <authorList>
            <person name="Cao W.R."/>
        </authorList>
    </citation>
    <scope>NUCLEOTIDE SEQUENCE [LARGE SCALE GENOMIC DNA]</scope>
    <source>
        <strain evidence="3 4">B011</strain>
    </source>
</reference>
<evidence type="ECO:0000313" key="3">
    <source>
        <dbReference type="EMBL" id="TYA74925.1"/>
    </source>
</evidence>
<dbReference type="AlphaFoldDB" id="A0A5D0HUD1"/>
<gene>
    <name evidence="3" type="ORF">FUA24_16630</name>
</gene>
<accession>A0A5D0HUD1</accession>
<dbReference type="SUPFAM" id="SSF52402">
    <property type="entry name" value="Adenine nucleotide alpha hydrolases-like"/>
    <property type="match status" value="2"/>
</dbReference>
<dbReference type="OrthoDB" id="9788959at2"/>
<proteinExistence type="inferred from homology"/>
<dbReference type="CDD" id="cd00293">
    <property type="entry name" value="USP-like"/>
    <property type="match status" value="1"/>
</dbReference>
<dbReference type="Gene3D" id="3.40.50.12370">
    <property type="match status" value="1"/>
</dbReference>
<comment type="similarity">
    <text evidence="1">Belongs to the universal stress protein A family.</text>
</comment>
<keyword evidence="4" id="KW-1185">Reference proteome</keyword>
<dbReference type="InterPro" id="IPR006015">
    <property type="entry name" value="Universal_stress_UspA"/>
</dbReference>
<dbReference type="RefSeq" id="WP_148544170.1">
    <property type="nucleotide sequence ID" value="NZ_VSDQ01000679.1"/>
</dbReference>
<name>A0A5D0HUD1_9FLAO</name>
<evidence type="ECO:0000313" key="4">
    <source>
        <dbReference type="Proteomes" id="UP000323930"/>
    </source>
</evidence>
<comment type="caution">
    <text evidence="3">The sequence shown here is derived from an EMBL/GenBank/DDBJ whole genome shotgun (WGS) entry which is preliminary data.</text>
</comment>
<feature type="domain" description="UspA" evidence="2">
    <location>
        <begin position="1"/>
        <end position="143"/>
    </location>
</feature>
<dbReference type="Proteomes" id="UP000323930">
    <property type="component" value="Unassembled WGS sequence"/>
</dbReference>
<evidence type="ECO:0000259" key="2">
    <source>
        <dbReference type="Pfam" id="PF00582"/>
    </source>
</evidence>
<dbReference type="Pfam" id="PF00582">
    <property type="entry name" value="Usp"/>
    <property type="match status" value="1"/>
</dbReference>
<protein>
    <submittedName>
        <fullName evidence="3">Universal stress protein</fullName>
    </submittedName>
</protein>
<dbReference type="PRINTS" id="PR01438">
    <property type="entry name" value="UNVRSLSTRESS"/>
</dbReference>
<dbReference type="EMBL" id="VSDQ01000679">
    <property type="protein sequence ID" value="TYA74925.1"/>
    <property type="molecule type" value="Genomic_DNA"/>
</dbReference>
<dbReference type="InterPro" id="IPR006016">
    <property type="entry name" value="UspA"/>
</dbReference>
<sequence>MKNVLIPIDFSENSINALNYAEAFFKNTPINFYLLGVYISAPSKLMSDDYNEDWLGKMDDTISEDLKNLAERYNDSSDLKHNYKAVTIADSLTSAMKKVINDKGIELIISGTKGASGLKEIFIGSNTLKMINHIDSCPILVVPNGYKFDGLHQIVFSTNYKRGFGSDELKPLIQIAVMHNALIEVVQLISEDFLSETQKKNKTDLQGFLEDFEFDFNKLDWEGSETETIQNHVENCKSELLTLINHKYNFFNKLTEEDVIKKSSFHSKIPLLVLPEL</sequence>